<reference evidence="2" key="1">
    <citation type="journal article" date="2019" name="Environ. Microbiol.">
        <title>Fungal ecological strategies reflected in gene transcription - a case study of two litter decomposers.</title>
        <authorList>
            <person name="Barbi F."/>
            <person name="Kohler A."/>
            <person name="Barry K."/>
            <person name="Baskaran P."/>
            <person name="Daum C."/>
            <person name="Fauchery L."/>
            <person name="Ihrmark K."/>
            <person name="Kuo A."/>
            <person name="LaButti K."/>
            <person name="Lipzen A."/>
            <person name="Morin E."/>
            <person name="Grigoriev I.V."/>
            <person name="Henrissat B."/>
            <person name="Lindahl B."/>
            <person name="Martin F."/>
        </authorList>
    </citation>
    <scope>NUCLEOTIDE SEQUENCE</scope>
    <source>
        <strain evidence="2">JB14</strain>
    </source>
</reference>
<keyword evidence="3" id="KW-1185">Reference proteome</keyword>
<evidence type="ECO:0000313" key="2">
    <source>
        <dbReference type="EMBL" id="KAE9403863.1"/>
    </source>
</evidence>
<dbReference type="EMBL" id="ML769421">
    <property type="protein sequence ID" value="KAE9403863.1"/>
    <property type="molecule type" value="Genomic_DNA"/>
</dbReference>
<organism evidence="2 3">
    <name type="scientific">Gymnopus androsaceus JB14</name>
    <dbReference type="NCBI Taxonomy" id="1447944"/>
    <lineage>
        <taxon>Eukaryota</taxon>
        <taxon>Fungi</taxon>
        <taxon>Dikarya</taxon>
        <taxon>Basidiomycota</taxon>
        <taxon>Agaricomycotina</taxon>
        <taxon>Agaricomycetes</taxon>
        <taxon>Agaricomycetidae</taxon>
        <taxon>Agaricales</taxon>
        <taxon>Marasmiineae</taxon>
        <taxon>Omphalotaceae</taxon>
        <taxon>Gymnopus</taxon>
    </lineage>
</organism>
<gene>
    <name evidence="2" type="ORF">BT96DRAFT_989853</name>
</gene>
<dbReference type="OrthoDB" id="2912433at2759"/>
<evidence type="ECO:0000313" key="3">
    <source>
        <dbReference type="Proteomes" id="UP000799118"/>
    </source>
</evidence>
<dbReference type="Proteomes" id="UP000799118">
    <property type="component" value="Unassembled WGS sequence"/>
</dbReference>
<proteinExistence type="predicted"/>
<dbReference type="AlphaFoldDB" id="A0A6A4I1L4"/>
<protein>
    <submittedName>
        <fullName evidence="2">Uncharacterized protein</fullName>
    </submittedName>
</protein>
<feature type="compositionally biased region" description="Polar residues" evidence="1">
    <location>
        <begin position="445"/>
        <end position="461"/>
    </location>
</feature>
<feature type="region of interest" description="Disordered" evidence="1">
    <location>
        <begin position="237"/>
        <end position="257"/>
    </location>
</feature>
<feature type="compositionally biased region" description="Polar residues" evidence="1">
    <location>
        <begin position="380"/>
        <end position="415"/>
    </location>
</feature>
<sequence>MDIDNEIQLDPQVPTAADVIGDDPVMFALQVANRHELSEVSRTEVGEVARFIQELPPAMIIHSIYNLSALFKIHETQLTVVQELKNLTEKVDKITESTETNPVLTANQKKEILAATKKVTYNAVRTHFENDSIVEDSYADLKKHSLRNSFKHHFEKEETTMERAIKDEIRTQASYAKTYLQSQLMKTFDVGVTRATDTIAKAMCSTSIIGVQDTARILTLEPKKKVSTRAKRLKSGDNFSVDKAAAPPAGGTENRPAQVEVTDGSAEQEISKASWTVAFQEWLTLKINGTPNSEPPVEGWGASFVGEDWHRFYEECIKVERVQFPQDAIDKIPRLARPAPPPVLVSSTQQNYLGGPARLSAPHSSILFGNAGQHRAARVSTPSGVNRTDTSGGAMGSIQNGFGSRAATPSYSQTPHPSPRPLFQGQGNLVPRGSIATGSTGSGLHVSTLTDERLNSSSTRSGMDDYEGGYKPTALTGEFDIPNGGMTIGSHSHTARHRENSPFDDEQHLGQWSSSPSQPPAFPRNGLHREV</sequence>
<evidence type="ECO:0000256" key="1">
    <source>
        <dbReference type="SAM" id="MobiDB-lite"/>
    </source>
</evidence>
<feature type="compositionally biased region" description="Basic and acidic residues" evidence="1">
    <location>
        <begin position="497"/>
        <end position="508"/>
    </location>
</feature>
<name>A0A6A4I1L4_9AGAR</name>
<accession>A0A6A4I1L4</accession>
<feature type="region of interest" description="Disordered" evidence="1">
    <location>
        <begin position="372"/>
        <end position="531"/>
    </location>
</feature>